<reference evidence="1" key="1">
    <citation type="submission" date="2024-07" db="EMBL/GenBank/DDBJ databases">
        <title>Complete genome sequence of Verrucomicrobiaceae bacterium NT6N.</title>
        <authorList>
            <person name="Huang C."/>
            <person name="Takami H."/>
            <person name="Hamasaki K."/>
        </authorList>
    </citation>
    <scope>NUCLEOTIDE SEQUENCE</scope>
    <source>
        <strain evidence="1">NT6N</strain>
    </source>
</reference>
<dbReference type="AlphaFoldDB" id="A0AAT9FPH6"/>
<evidence type="ECO:0000313" key="1">
    <source>
        <dbReference type="EMBL" id="BDS08032.1"/>
    </source>
</evidence>
<dbReference type="EMBL" id="AP026866">
    <property type="protein sequence ID" value="BDS08032.1"/>
    <property type="molecule type" value="Genomic_DNA"/>
</dbReference>
<sequence length="35" mass="3813">MFEMTPARVCIIIVLILLLIVLPLLTAQANGAFTL</sequence>
<proteinExistence type="predicted"/>
<dbReference type="KEGG" id="osu:NT6N_30720"/>
<accession>A0AAT9FPH6</accession>
<organism evidence="1">
    <name type="scientific">Oceaniferula spumae</name>
    <dbReference type="NCBI Taxonomy" id="2979115"/>
    <lineage>
        <taxon>Bacteria</taxon>
        <taxon>Pseudomonadati</taxon>
        <taxon>Verrucomicrobiota</taxon>
        <taxon>Verrucomicrobiia</taxon>
        <taxon>Verrucomicrobiales</taxon>
        <taxon>Verrucomicrobiaceae</taxon>
        <taxon>Oceaniferula</taxon>
    </lineage>
</organism>
<gene>
    <name evidence="1" type="ORF">NT6N_30720</name>
</gene>
<protein>
    <submittedName>
        <fullName evidence="1">Uncharacterized protein</fullName>
    </submittedName>
</protein>
<name>A0AAT9FPH6_9BACT</name>